<feature type="domain" description="Methyltransferase small" evidence="5">
    <location>
        <begin position="27"/>
        <end position="113"/>
    </location>
</feature>
<evidence type="ECO:0000256" key="4">
    <source>
        <dbReference type="ARBA" id="ARBA00022691"/>
    </source>
</evidence>
<evidence type="ECO:0000313" key="7">
    <source>
        <dbReference type="Proteomes" id="UP000007812"/>
    </source>
</evidence>
<keyword evidence="2 6" id="KW-0489">Methyltransferase</keyword>
<organism evidence="6 7">
    <name type="scientific">Metallosphaera cuprina (strain Ar-4)</name>
    <dbReference type="NCBI Taxonomy" id="1006006"/>
    <lineage>
        <taxon>Archaea</taxon>
        <taxon>Thermoproteota</taxon>
        <taxon>Thermoprotei</taxon>
        <taxon>Sulfolobales</taxon>
        <taxon>Sulfolobaceae</taxon>
        <taxon>Metallosphaera</taxon>
    </lineage>
</organism>
<dbReference type="PANTHER" id="PTHR45875">
    <property type="entry name" value="METHYLTRANSFERASE N6AMT1"/>
    <property type="match status" value="1"/>
</dbReference>
<dbReference type="InterPro" id="IPR007848">
    <property type="entry name" value="Small_mtfrase_dom"/>
</dbReference>
<evidence type="ECO:0000256" key="2">
    <source>
        <dbReference type="ARBA" id="ARBA00022603"/>
    </source>
</evidence>
<keyword evidence="7" id="KW-1185">Reference proteome</keyword>
<reference evidence="6 7" key="1">
    <citation type="journal article" date="2011" name="J. Bacteriol.">
        <title>Complete genome sequence of Metallosphaera cuprina, a metal sulfide-oxidizing archaeon from a hot spring.</title>
        <authorList>
            <person name="Liu L.J."/>
            <person name="You X.Y."/>
            <person name="Zheng H."/>
            <person name="Wang S."/>
            <person name="Jiang C.Y."/>
            <person name="Liu S.J."/>
        </authorList>
    </citation>
    <scope>NUCLEOTIDE SEQUENCE [LARGE SCALE GENOMIC DNA]</scope>
    <source>
        <strain evidence="6 7">Ar-4</strain>
    </source>
</reference>
<sequence length="199" mass="22190">MDGYRYFSYLGYKLCLDDNVYEPAEDSELLASILDLEKGESVLDVGSGSGILGIVAHSLGARVISVDINPFASLVTQCSARLNNIDIDVLNCDLTTCLRDVAFDSVIFNPPYLPVSETSSWIGYSWSGGIGGLEQLNRLLLLTRSRKYYFVYSSFTDEEKLFKILEERSLEVDKVKEIVVGFEILKAVKVIDKSYIGRT</sequence>
<dbReference type="RefSeq" id="WP_013738591.1">
    <property type="nucleotide sequence ID" value="NC_015435.1"/>
</dbReference>
<dbReference type="NCBIfam" id="NF011528">
    <property type="entry name" value="PRK14968.1-2"/>
    <property type="match status" value="1"/>
</dbReference>
<dbReference type="GO" id="GO:0032259">
    <property type="term" value="P:methylation"/>
    <property type="evidence" value="ECO:0007669"/>
    <property type="project" value="UniProtKB-KW"/>
</dbReference>
<evidence type="ECO:0000259" key="5">
    <source>
        <dbReference type="Pfam" id="PF05175"/>
    </source>
</evidence>
<accession>F4G1T6</accession>
<dbReference type="HOGENOM" id="CLU_018398_6_2_2"/>
<proteinExistence type="inferred from homology"/>
<dbReference type="KEGG" id="mcn:Mcup_1991"/>
<dbReference type="NCBIfam" id="TIGR00537">
    <property type="entry name" value="hemK_rel_arch"/>
    <property type="match status" value="1"/>
</dbReference>
<dbReference type="EMBL" id="CP002656">
    <property type="protein sequence ID" value="AEB96093.1"/>
    <property type="molecule type" value="Genomic_DNA"/>
</dbReference>
<evidence type="ECO:0000313" key="6">
    <source>
        <dbReference type="EMBL" id="AEB96093.1"/>
    </source>
</evidence>
<dbReference type="SUPFAM" id="SSF53335">
    <property type="entry name" value="S-adenosyl-L-methionine-dependent methyltransferases"/>
    <property type="match status" value="1"/>
</dbReference>
<dbReference type="PROSITE" id="PS00092">
    <property type="entry name" value="N6_MTASE"/>
    <property type="match status" value="1"/>
</dbReference>
<dbReference type="PANTHER" id="PTHR45875:SF1">
    <property type="entry name" value="METHYLTRANSFERASE N6AMT1"/>
    <property type="match status" value="1"/>
</dbReference>
<dbReference type="OrthoDB" id="27149at2157"/>
<dbReference type="PATRIC" id="fig|1006006.8.peg.1995"/>
<dbReference type="GO" id="GO:0008757">
    <property type="term" value="F:S-adenosylmethionine-dependent methyltransferase activity"/>
    <property type="evidence" value="ECO:0007669"/>
    <property type="project" value="TreeGrafter"/>
</dbReference>
<dbReference type="InterPro" id="IPR002052">
    <property type="entry name" value="DNA_methylase_N6_adenine_CS"/>
</dbReference>
<dbReference type="InterPro" id="IPR052190">
    <property type="entry name" value="Euk-Arch_PrmC-MTase"/>
</dbReference>
<dbReference type="GO" id="GO:0003676">
    <property type="term" value="F:nucleic acid binding"/>
    <property type="evidence" value="ECO:0007669"/>
    <property type="project" value="InterPro"/>
</dbReference>
<keyword evidence="3" id="KW-0808">Transferase</keyword>
<dbReference type="InterPro" id="IPR004557">
    <property type="entry name" value="PrmC-related"/>
</dbReference>
<dbReference type="STRING" id="1006006.Mcup_1991"/>
<dbReference type="GO" id="GO:0035657">
    <property type="term" value="C:eRF1 methyltransferase complex"/>
    <property type="evidence" value="ECO:0007669"/>
    <property type="project" value="TreeGrafter"/>
</dbReference>
<protein>
    <submittedName>
        <fullName evidence="6">Methylase</fullName>
    </submittedName>
</protein>
<dbReference type="eggNOG" id="arCOG00109">
    <property type="taxonomic scope" value="Archaea"/>
</dbReference>
<gene>
    <name evidence="6" type="ordered locus">Mcup_1991</name>
</gene>
<comment type="similarity">
    <text evidence="1">Belongs to the eukaryotic/archaeal PrmC-related family.</text>
</comment>
<dbReference type="GO" id="GO:0008276">
    <property type="term" value="F:protein methyltransferase activity"/>
    <property type="evidence" value="ECO:0007669"/>
    <property type="project" value="TreeGrafter"/>
</dbReference>
<dbReference type="CDD" id="cd02440">
    <property type="entry name" value="AdoMet_MTases"/>
    <property type="match status" value="1"/>
</dbReference>
<evidence type="ECO:0000256" key="1">
    <source>
        <dbReference type="ARBA" id="ARBA00006149"/>
    </source>
</evidence>
<dbReference type="GeneID" id="10494179"/>
<dbReference type="Gene3D" id="3.40.50.150">
    <property type="entry name" value="Vaccinia Virus protein VP39"/>
    <property type="match status" value="1"/>
</dbReference>
<dbReference type="AlphaFoldDB" id="F4G1T6"/>
<dbReference type="InterPro" id="IPR029063">
    <property type="entry name" value="SAM-dependent_MTases_sf"/>
</dbReference>
<keyword evidence="4" id="KW-0949">S-adenosyl-L-methionine</keyword>
<dbReference type="Pfam" id="PF05175">
    <property type="entry name" value="MTS"/>
    <property type="match status" value="1"/>
</dbReference>
<evidence type="ECO:0000256" key="3">
    <source>
        <dbReference type="ARBA" id="ARBA00022679"/>
    </source>
</evidence>
<dbReference type="Proteomes" id="UP000007812">
    <property type="component" value="Chromosome"/>
</dbReference>
<name>F4G1T6_METCR</name>